<keyword evidence="3" id="KW-1185">Reference proteome</keyword>
<accession>S3CDJ3</accession>
<name>S3CDJ3_OPHP1</name>
<proteinExistence type="predicted"/>
<dbReference type="HOGENOM" id="CLU_1732027_0_0_1"/>
<dbReference type="AlphaFoldDB" id="S3CDJ3"/>
<organism evidence="2 3">
    <name type="scientific">Ophiostoma piceae (strain UAMH 11346)</name>
    <name type="common">Sap stain fungus</name>
    <dbReference type="NCBI Taxonomy" id="1262450"/>
    <lineage>
        <taxon>Eukaryota</taxon>
        <taxon>Fungi</taxon>
        <taxon>Dikarya</taxon>
        <taxon>Ascomycota</taxon>
        <taxon>Pezizomycotina</taxon>
        <taxon>Sordariomycetes</taxon>
        <taxon>Sordariomycetidae</taxon>
        <taxon>Ophiostomatales</taxon>
        <taxon>Ophiostomataceae</taxon>
        <taxon>Ophiostoma</taxon>
    </lineage>
</organism>
<evidence type="ECO:0000313" key="3">
    <source>
        <dbReference type="Proteomes" id="UP000016923"/>
    </source>
</evidence>
<feature type="region of interest" description="Disordered" evidence="1">
    <location>
        <begin position="1"/>
        <end position="49"/>
    </location>
</feature>
<feature type="compositionally biased region" description="Basic and acidic residues" evidence="1">
    <location>
        <begin position="40"/>
        <end position="49"/>
    </location>
</feature>
<reference evidence="2 3" key="1">
    <citation type="journal article" date="2013" name="BMC Genomics">
        <title>The genome and transcriptome of the pine saprophyte Ophiostoma piceae, and a comparison with the bark beetle-associated pine pathogen Grosmannia clavigera.</title>
        <authorList>
            <person name="Haridas S."/>
            <person name="Wang Y."/>
            <person name="Lim L."/>
            <person name="Massoumi Alamouti S."/>
            <person name="Jackman S."/>
            <person name="Docking R."/>
            <person name="Robertson G."/>
            <person name="Birol I."/>
            <person name="Bohlmann J."/>
            <person name="Breuil C."/>
        </authorList>
    </citation>
    <scope>NUCLEOTIDE SEQUENCE [LARGE SCALE GENOMIC DNA]</scope>
    <source>
        <strain evidence="2 3">UAMH 11346</strain>
    </source>
</reference>
<dbReference type="EMBL" id="KE148146">
    <property type="protein sequence ID" value="EPE10086.1"/>
    <property type="molecule type" value="Genomic_DNA"/>
</dbReference>
<evidence type="ECO:0000256" key="1">
    <source>
        <dbReference type="SAM" id="MobiDB-lite"/>
    </source>
</evidence>
<gene>
    <name evidence="2" type="ORF">F503_05181</name>
</gene>
<dbReference type="Proteomes" id="UP000016923">
    <property type="component" value="Unassembled WGS sequence"/>
</dbReference>
<dbReference type="VEuPathDB" id="FungiDB:F503_05181"/>
<protein>
    <submittedName>
        <fullName evidence="2">Uncharacterized protein</fullName>
    </submittedName>
</protein>
<evidence type="ECO:0000313" key="2">
    <source>
        <dbReference type="EMBL" id="EPE10086.1"/>
    </source>
</evidence>
<sequence>MKTRYLERQMGAQRTGVLELERQRKSRAQPHWDSQADSSRWTDWDRTEGARSRAVMKLESWPVGQHEFFVPAREEVEAVLAEKEANWGKANSGMPKPPSAPVSNPNQCFDSVLGMPEVASSSSLCVKMGIWMRRPQEDRDAEVRRASSLLD</sequence>